<accession>A0A2H3GPN4</accession>
<gene>
    <name evidence="1" type="ORF">AU210_011434</name>
</gene>
<dbReference type="Proteomes" id="UP000219602">
    <property type="component" value="Chromosome 10"/>
</dbReference>
<evidence type="ECO:0000313" key="1">
    <source>
        <dbReference type="EMBL" id="PCD28884.1"/>
    </source>
</evidence>
<evidence type="ECO:0000313" key="2">
    <source>
        <dbReference type="Proteomes" id="UP000219602"/>
    </source>
</evidence>
<reference evidence="1 2" key="2">
    <citation type="journal article" date="2017" name="Sci. Rep.">
        <title>A mobile pathogenicity chromosome in Fusarium oxysporum for infection of multiple cucurbit species.</title>
        <authorList>
            <person name="van Dam P."/>
            <person name="Fokkens L."/>
            <person name="Ayukawa Y."/>
            <person name="van der Gragt M."/>
            <person name="Ter Horst A."/>
            <person name="Brankovics B."/>
            <person name="Houterman P.M."/>
            <person name="Arie T."/>
            <person name="Rep M."/>
        </authorList>
    </citation>
    <scope>NUCLEOTIDE SEQUENCE [LARGE SCALE GENOMIC DNA]</scope>
    <source>
        <strain evidence="1 2">Forc016</strain>
    </source>
</reference>
<organism evidence="1 2">
    <name type="scientific">Fusarium oxysporum f. sp. radicis-cucumerinum</name>
    <dbReference type="NCBI Taxonomy" id="327505"/>
    <lineage>
        <taxon>Eukaryota</taxon>
        <taxon>Fungi</taxon>
        <taxon>Dikarya</taxon>
        <taxon>Ascomycota</taxon>
        <taxon>Pezizomycotina</taxon>
        <taxon>Sordariomycetes</taxon>
        <taxon>Hypocreomycetidae</taxon>
        <taxon>Hypocreales</taxon>
        <taxon>Nectriaceae</taxon>
        <taxon>Fusarium</taxon>
        <taxon>Fusarium oxysporum species complex</taxon>
    </lineage>
</organism>
<sequence>MALAITDPFNRLPPELRLRVLISSHYKLSTSRIIEASPIMLQQYLAHKKYIVRQVLAAELDAQMIQDAMAITLFRRSQPTRAHFRAWSKSNLPNPLKEIDDHLVGELDKLYRQILLLVEDYITKATASMAPQAYLCLPQVRQPSIEGHIMFKGSKVAPRFDSDKLTFSERKRVFKAFLTYELLRKAGYSIRIPRKLRKRKVSNAEYEAVGCVHSYVCSLYGAMLAQCNDADLSTASAAPPLGTDTFSPIPDAVYFAANPCTPNIRLFTDSHGHDIGASFSTLGLDRLTDFLRYDMAKPEERKALYKQLKHVWEFEEPSGSDAWDKSSRPLLKSKPKYKNGDESSMYKQLSLHPGEKLRYRVGQQRAWVFFDNDRFYPQESPERPNFPSERSLAEKSFNQAFSINDWFHSLKNARILQRG</sequence>
<protein>
    <submittedName>
        <fullName evidence="1">Uncharacterized protein</fullName>
    </submittedName>
</protein>
<comment type="caution">
    <text evidence="1">The sequence shown here is derived from an EMBL/GenBank/DDBJ whole genome shotgun (WGS) entry which is preliminary data.</text>
</comment>
<proteinExistence type="predicted"/>
<dbReference type="EMBL" id="MABQ02000008">
    <property type="protein sequence ID" value="PCD28884.1"/>
    <property type="molecule type" value="Genomic_DNA"/>
</dbReference>
<reference evidence="1 2" key="1">
    <citation type="journal article" date="2016" name="Environ. Microbiol.">
        <title>Effector profiles distinguish formae speciales of Fusarium oxysporum.</title>
        <authorList>
            <person name="van Dam P."/>
            <person name="Fokkens L."/>
            <person name="Schmidt S.M."/>
            <person name="Linmans J.H."/>
            <person name="Kistler H.C."/>
            <person name="Ma L.J."/>
            <person name="Rep M."/>
        </authorList>
    </citation>
    <scope>NUCLEOTIDE SEQUENCE [LARGE SCALE GENOMIC DNA]</scope>
    <source>
        <strain evidence="1 2">Forc016</strain>
    </source>
</reference>
<dbReference type="AlphaFoldDB" id="A0A2H3GPN4"/>
<name>A0A2H3GPN4_FUSOX</name>